<evidence type="ECO:0000256" key="10">
    <source>
        <dbReference type="RuleBase" id="RU000688"/>
    </source>
</evidence>
<evidence type="ECO:0000256" key="6">
    <source>
        <dbReference type="ARBA" id="ARBA00023136"/>
    </source>
</evidence>
<keyword evidence="2" id="KW-1003">Cell membrane</keyword>
<evidence type="ECO:0000256" key="11">
    <source>
        <dbReference type="SAM" id="Phobius"/>
    </source>
</evidence>
<protein>
    <recommendedName>
        <fullName evidence="12">G-protein coupled receptors family 1 profile domain-containing protein</fullName>
    </recommendedName>
</protein>
<dbReference type="SUPFAM" id="SSF81321">
    <property type="entry name" value="Family A G protein-coupled receptor-like"/>
    <property type="match status" value="1"/>
</dbReference>
<dbReference type="GO" id="GO:0071880">
    <property type="term" value="P:adenylate cyclase-activating adrenergic receptor signaling pathway"/>
    <property type="evidence" value="ECO:0007669"/>
    <property type="project" value="TreeGrafter"/>
</dbReference>
<keyword evidence="7" id="KW-1015">Disulfide bond</keyword>
<keyword evidence="3 10" id="KW-0812">Transmembrane</keyword>
<feature type="transmembrane region" description="Helical" evidence="11">
    <location>
        <begin position="517"/>
        <end position="543"/>
    </location>
</feature>
<dbReference type="PANTHER" id="PTHR24248:SF199">
    <property type="entry name" value="IP13425P-RELATED"/>
    <property type="match status" value="1"/>
</dbReference>
<dbReference type="InterPro" id="IPR000276">
    <property type="entry name" value="GPCR_Rhodpsn"/>
</dbReference>
<keyword evidence="4 11" id="KW-1133">Transmembrane helix</keyword>
<comment type="similarity">
    <text evidence="10">Belongs to the G-protein coupled receptor 1 family.</text>
</comment>
<sequence length="593" mass="67527">MTLLCDLFVVRHLFTIFFCLLTLTAFVGNLLVVFAVYRTKQLHRIPHYFILSLACADLCVATVVLPPAIVLQHLNYWKPDMSSICCGWASADILLCTASIMNLSCISVDRYLAITRPMKYLAKRTVRKSMRMIAFAWIIPFFLIVPPMISGDTHKITDGLCNISLNLVFRIYASMIAFFLPFLLNSFLYSHIFLTVKRRIVTFPSGVRAKPVQVSKVTSLFENYLVYSLGLQDERSVITRKEFTRNVKPDSCALLLQYTEHRLGRKTDYNMFGDSANQALGCPHSRHCWKTEFFPWDKKLRAINTSSGLEVHSTVIENRERLTSESPHSCQCSSTFSSDILFDPLNVSLSLTKLPTFEVTSRKKSLSDSTLSLALTRVESKQLLWTNMETKADLMLTSSIPSQKDGCLGGHACQTTYNGTLAMNPEVYAPTPNTQCSSQRTRGNLCCTPTVQKEENNENHVSSSVVNIRSESDDICGYLRSQTCRSNLLITIQQGDLQSKRTYCPQLYRERKTLRTVTIVMACFTICWFPFFICFLGEAFMGVSYPYELMVFVTWLGYANSACNPFIYGLFDKRYAAVFKRMLTFRITRELRN</sequence>
<evidence type="ECO:0000256" key="3">
    <source>
        <dbReference type="ARBA" id="ARBA00022692"/>
    </source>
</evidence>
<keyword evidence="6 11" id="KW-0472">Membrane</keyword>
<dbReference type="AlphaFoldDB" id="A0A5J4NX86"/>
<dbReference type="Gene3D" id="1.20.1070.10">
    <property type="entry name" value="Rhodopsin 7-helix transmembrane proteins"/>
    <property type="match status" value="2"/>
</dbReference>
<feature type="transmembrane region" description="Helical" evidence="11">
    <location>
        <begin position="549"/>
        <end position="571"/>
    </location>
</feature>
<feature type="transmembrane region" description="Helical" evidence="11">
    <location>
        <begin position="48"/>
        <end position="69"/>
    </location>
</feature>
<feature type="transmembrane region" description="Helical" evidence="11">
    <location>
        <begin position="12"/>
        <end position="36"/>
    </location>
</feature>
<dbReference type="Proteomes" id="UP000324629">
    <property type="component" value="Unassembled WGS sequence"/>
</dbReference>
<feature type="transmembrane region" description="Helical" evidence="11">
    <location>
        <begin position="169"/>
        <end position="189"/>
    </location>
</feature>
<evidence type="ECO:0000256" key="1">
    <source>
        <dbReference type="ARBA" id="ARBA00004651"/>
    </source>
</evidence>
<keyword evidence="9 10" id="KW-0807">Transducer</keyword>
<dbReference type="PROSITE" id="PS00237">
    <property type="entry name" value="G_PROTEIN_RECEP_F1_1"/>
    <property type="match status" value="1"/>
</dbReference>
<feature type="transmembrane region" description="Helical" evidence="11">
    <location>
        <begin position="81"/>
        <end position="108"/>
    </location>
</feature>
<comment type="subcellular location">
    <subcellularLocation>
        <location evidence="1">Cell membrane</location>
        <topology evidence="1">Multi-pass membrane protein</topology>
    </subcellularLocation>
</comment>
<keyword evidence="5 10" id="KW-0297">G-protein coupled receptor</keyword>
<evidence type="ECO:0000256" key="7">
    <source>
        <dbReference type="ARBA" id="ARBA00023157"/>
    </source>
</evidence>
<keyword evidence="8 10" id="KW-0675">Receptor</keyword>
<accession>A0A5J4NX86</accession>
<evidence type="ECO:0000256" key="9">
    <source>
        <dbReference type="ARBA" id="ARBA00023224"/>
    </source>
</evidence>
<reference evidence="13 14" key="1">
    <citation type="journal article" date="2019" name="Gigascience">
        <title>Whole-genome sequence of the oriental lung fluke Paragonimus westermani.</title>
        <authorList>
            <person name="Oey H."/>
            <person name="Zakrzewski M."/>
            <person name="Narain K."/>
            <person name="Devi K.R."/>
            <person name="Agatsuma T."/>
            <person name="Nawaratna S."/>
            <person name="Gobert G.N."/>
            <person name="Jones M.K."/>
            <person name="Ragan M.A."/>
            <person name="McManus D.P."/>
            <person name="Krause L."/>
        </authorList>
    </citation>
    <scope>NUCLEOTIDE SEQUENCE [LARGE SCALE GENOMIC DNA]</scope>
    <source>
        <strain evidence="13 14">IND2009</strain>
    </source>
</reference>
<comment type="caution">
    <text evidence="13">The sequence shown here is derived from an EMBL/GenBank/DDBJ whole genome shotgun (WGS) entry which is preliminary data.</text>
</comment>
<dbReference type="PANTHER" id="PTHR24248">
    <property type="entry name" value="ADRENERGIC RECEPTOR-RELATED G-PROTEIN COUPLED RECEPTOR"/>
    <property type="match status" value="1"/>
</dbReference>
<evidence type="ECO:0000256" key="8">
    <source>
        <dbReference type="ARBA" id="ARBA00023170"/>
    </source>
</evidence>
<dbReference type="EMBL" id="QNGE01000518">
    <property type="protein sequence ID" value="KAA3680159.1"/>
    <property type="molecule type" value="Genomic_DNA"/>
</dbReference>
<evidence type="ECO:0000313" key="13">
    <source>
        <dbReference type="EMBL" id="KAA3680159.1"/>
    </source>
</evidence>
<feature type="domain" description="G-protein coupled receptors family 1 profile" evidence="12">
    <location>
        <begin position="28"/>
        <end position="568"/>
    </location>
</feature>
<organism evidence="13 14">
    <name type="scientific">Paragonimus westermani</name>
    <dbReference type="NCBI Taxonomy" id="34504"/>
    <lineage>
        <taxon>Eukaryota</taxon>
        <taxon>Metazoa</taxon>
        <taxon>Spiralia</taxon>
        <taxon>Lophotrochozoa</taxon>
        <taxon>Platyhelminthes</taxon>
        <taxon>Trematoda</taxon>
        <taxon>Digenea</taxon>
        <taxon>Plagiorchiida</taxon>
        <taxon>Troglotremata</taxon>
        <taxon>Troglotrematidae</taxon>
        <taxon>Paragonimus</taxon>
    </lineage>
</organism>
<evidence type="ECO:0000256" key="5">
    <source>
        <dbReference type="ARBA" id="ARBA00023040"/>
    </source>
</evidence>
<dbReference type="InterPro" id="IPR017452">
    <property type="entry name" value="GPCR_Rhodpsn_7TM"/>
</dbReference>
<dbReference type="PROSITE" id="PS50262">
    <property type="entry name" value="G_PROTEIN_RECEP_F1_2"/>
    <property type="match status" value="1"/>
</dbReference>
<evidence type="ECO:0000256" key="4">
    <source>
        <dbReference type="ARBA" id="ARBA00022989"/>
    </source>
</evidence>
<proteinExistence type="inferred from homology"/>
<dbReference type="Pfam" id="PF00001">
    <property type="entry name" value="7tm_1"/>
    <property type="match status" value="2"/>
</dbReference>
<dbReference type="GO" id="GO:0005886">
    <property type="term" value="C:plasma membrane"/>
    <property type="evidence" value="ECO:0007669"/>
    <property type="project" value="UniProtKB-SubCell"/>
</dbReference>
<name>A0A5J4NX86_9TREM</name>
<evidence type="ECO:0000259" key="12">
    <source>
        <dbReference type="PROSITE" id="PS50262"/>
    </source>
</evidence>
<dbReference type="CDD" id="cd14967">
    <property type="entry name" value="7tmA_amine_R-like"/>
    <property type="match status" value="1"/>
</dbReference>
<dbReference type="GO" id="GO:0004993">
    <property type="term" value="F:G protein-coupled serotonin receptor activity"/>
    <property type="evidence" value="ECO:0007669"/>
    <property type="project" value="UniProtKB-ARBA"/>
</dbReference>
<keyword evidence="14" id="KW-1185">Reference proteome</keyword>
<evidence type="ECO:0000256" key="2">
    <source>
        <dbReference type="ARBA" id="ARBA00022475"/>
    </source>
</evidence>
<dbReference type="SMART" id="SM01381">
    <property type="entry name" value="7TM_GPCR_Srsx"/>
    <property type="match status" value="1"/>
</dbReference>
<gene>
    <name evidence="13" type="ORF">DEA37_0011135</name>
</gene>
<feature type="transmembrane region" description="Helical" evidence="11">
    <location>
        <begin position="129"/>
        <end position="149"/>
    </location>
</feature>
<evidence type="ECO:0000313" key="14">
    <source>
        <dbReference type="Proteomes" id="UP000324629"/>
    </source>
</evidence>
<dbReference type="PRINTS" id="PR00237">
    <property type="entry name" value="GPCRRHODOPSN"/>
</dbReference>
<dbReference type="GO" id="GO:0043410">
    <property type="term" value="P:positive regulation of MAPK cascade"/>
    <property type="evidence" value="ECO:0007669"/>
    <property type="project" value="TreeGrafter"/>
</dbReference>